<proteinExistence type="inferred from homology"/>
<dbReference type="InParanoid" id="A0A2N3N8L5"/>
<dbReference type="PANTHER" id="PTHR43104:SF4">
    <property type="entry name" value="L-2-HYDROXYGLUTARATE DEHYDROGENASE, MITOCHONDRIAL"/>
    <property type="match status" value="1"/>
</dbReference>
<dbReference type="InterPro" id="IPR006076">
    <property type="entry name" value="FAD-dep_OxRdtase"/>
</dbReference>
<evidence type="ECO:0000256" key="5">
    <source>
        <dbReference type="ARBA" id="ARBA00036066"/>
    </source>
</evidence>
<dbReference type="Pfam" id="PF01266">
    <property type="entry name" value="DAO"/>
    <property type="match status" value="1"/>
</dbReference>
<evidence type="ECO:0000256" key="2">
    <source>
        <dbReference type="ARBA" id="ARBA00022630"/>
    </source>
</evidence>
<dbReference type="EMBL" id="NLAX01000010">
    <property type="protein sequence ID" value="PKS08778.1"/>
    <property type="molecule type" value="Genomic_DNA"/>
</dbReference>
<dbReference type="VEuPathDB" id="FungiDB:jhhlp_003387"/>
<evidence type="ECO:0000256" key="3">
    <source>
        <dbReference type="ARBA" id="ARBA00022827"/>
    </source>
</evidence>
<evidence type="ECO:0000256" key="8">
    <source>
        <dbReference type="ARBA" id="ARBA00041137"/>
    </source>
</evidence>
<name>A0A2N3N8L5_9PEZI</name>
<dbReference type="Gene3D" id="3.50.50.60">
    <property type="entry name" value="FAD/NAD(P)-binding domain"/>
    <property type="match status" value="1"/>
</dbReference>
<evidence type="ECO:0000256" key="4">
    <source>
        <dbReference type="ARBA" id="ARBA00023002"/>
    </source>
</evidence>
<evidence type="ECO:0000313" key="10">
    <source>
        <dbReference type="EMBL" id="PKS08778.1"/>
    </source>
</evidence>
<dbReference type="PANTHER" id="PTHR43104">
    <property type="entry name" value="L-2-HYDROXYGLUTARATE DEHYDROGENASE, MITOCHONDRIAL"/>
    <property type="match status" value="1"/>
</dbReference>
<keyword evidence="4" id="KW-0560">Oxidoreductase</keyword>
<dbReference type="OrthoDB" id="498204at2759"/>
<keyword evidence="3" id="KW-0274">FAD</keyword>
<reference evidence="10 11" key="1">
    <citation type="journal article" date="2017" name="G3 (Bethesda)">
        <title>First Draft Genome Sequence of the Pathogenic Fungus Lomentospora prolificans (Formerly Scedosporium prolificans).</title>
        <authorList>
            <person name="Luo R."/>
            <person name="Zimin A."/>
            <person name="Workman R."/>
            <person name="Fan Y."/>
            <person name="Pertea G."/>
            <person name="Grossman N."/>
            <person name="Wear M.P."/>
            <person name="Jia B."/>
            <person name="Miller H."/>
            <person name="Casadevall A."/>
            <person name="Timp W."/>
            <person name="Zhang S.X."/>
            <person name="Salzberg S.L."/>
        </authorList>
    </citation>
    <scope>NUCLEOTIDE SEQUENCE [LARGE SCALE GENOMIC DNA]</scope>
    <source>
        <strain evidence="10 11">JHH-5317</strain>
    </source>
</reference>
<protein>
    <recommendedName>
        <fullName evidence="8">L-2-hydroxyglutarate dehydrogenase, mitochondrial</fullName>
        <ecNumber evidence="7">1.1.99.2</ecNumber>
    </recommendedName>
</protein>
<evidence type="ECO:0000256" key="7">
    <source>
        <dbReference type="ARBA" id="ARBA00038878"/>
    </source>
</evidence>
<dbReference type="InterPro" id="IPR036188">
    <property type="entry name" value="FAD/NAD-bd_sf"/>
</dbReference>
<accession>A0A2N3N8L5</accession>
<dbReference type="SUPFAM" id="SSF51905">
    <property type="entry name" value="FAD/NAD(P)-binding domain"/>
    <property type="match status" value="1"/>
</dbReference>
<comment type="caution">
    <text evidence="10">The sequence shown here is derived from an EMBL/GenBank/DDBJ whole genome shotgun (WGS) entry which is preliminary data.</text>
</comment>
<evidence type="ECO:0000256" key="6">
    <source>
        <dbReference type="ARBA" id="ARBA00037941"/>
    </source>
</evidence>
<comment type="similarity">
    <text evidence="6">Belongs to the L2HGDH family.</text>
</comment>
<dbReference type="AlphaFoldDB" id="A0A2N3N8L5"/>
<comment type="cofactor">
    <cofactor evidence="1">
        <name>FAD</name>
        <dbReference type="ChEBI" id="CHEBI:57692"/>
    </cofactor>
</comment>
<keyword evidence="11" id="KW-1185">Reference proteome</keyword>
<dbReference type="STRING" id="41688.A0A2N3N8L5"/>
<sequence length="408" mass="44155">MRPLLSTGHLARSVLSFNRPHRSFSTTSISHADFAHTVIGAGVVGLATSRALACHGPTLLLERHSMHGTETSARNSEVIHAGLYYGRDSLKSELCIRGRELLYALCAEHGIGHRKTGKWIVAQNEAQLGALEGVEKLAKELSVPIRWVSKEEVERAGEGVRADAGCLESPETGIVDSHGLMVTLLGLLEEDGGIMTVNSEVVGIEPLGKKGDGGWRLDIKDVESGEVSTITTEVLVNAAGLGCANVYNMVVPEERRMELYFAKGNYFSYGASQPKLSRLIYPAPEPGHAGLGTHLTLDLAGKIRFGPDVEWVDSPDDLSVSADRLPQAIDEIKKYLPNIDETALEADYVGIRPKLSREGSVTHGKGFNDFIVRKEDGYNGWVNLLGIESPGLTSSLAIAERVHRLLYG</sequence>
<dbReference type="EC" id="1.1.99.2" evidence="7"/>
<evidence type="ECO:0000313" key="11">
    <source>
        <dbReference type="Proteomes" id="UP000233524"/>
    </source>
</evidence>
<feature type="domain" description="FAD dependent oxidoreductase" evidence="9">
    <location>
        <begin position="38"/>
        <end position="402"/>
    </location>
</feature>
<dbReference type="Proteomes" id="UP000233524">
    <property type="component" value="Unassembled WGS sequence"/>
</dbReference>
<dbReference type="Gene3D" id="3.30.9.10">
    <property type="entry name" value="D-Amino Acid Oxidase, subunit A, domain 2"/>
    <property type="match status" value="1"/>
</dbReference>
<evidence type="ECO:0000259" key="9">
    <source>
        <dbReference type="Pfam" id="PF01266"/>
    </source>
</evidence>
<keyword evidence="2" id="KW-0285">Flavoprotein</keyword>
<organism evidence="10 11">
    <name type="scientific">Lomentospora prolificans</name>
    <dbReference type="NCBI Taxonomy" id="41688"/>
    <lineage>
        <taxon>Eukaryota</taxon>
        <taxon>Fungi</taxon>
        <taxon>Dikarya</taxon>
        <taxon>Ascomycota</taxon>
        <taxon>Pezizomycotina</taxon>
        <taxon>Sordariomycetes</taxon>
        <taxon>Hypocreomycetidae</taxon>
        <taxon>Microascales</taxon>
        <taxon>Microascaceae</taxon>
        <taxon>Lomentospora</taxon>
    </lineage>
</organism>
<gene>
    <name evidence="10" type="ORF">jhhlp_003387</name>
</gene>
<comment type="catalytic activity">
    <reaction evidence="5">
        <text>(S)-2-hydroxyglutarate + A = 2-oxoglutarate + AH2</text>
        <dbReference type="Rhea" id="RHEA:21252"/>
        <dbReference type="ChEBI" id="CHEBI:13193"/>
        <dbReference type="ChEBI" id="CHEBI:16782"/>
        <dbReference type="ChEBI" id="CHEBI:16810"/>
        <dbReference type="ChEBI" id="CHEBI:17499"/>
        <dbReference type="EC" id="1.1.99.2"/>
    </reaction>
</comment>
<dbReference type="GO" id="GO:0047545">
    <property type="term" value="F:(S)-2-hydroxyglutarate dehydrogenase activity"/>
    <property type="evidence" value="ECO:0007669"/>
    <property type="project" value="UniProtKB-EC"/>
</dbReference>
<evidence type="ECO:0000256" key="1">
    <source>
        <dbReference type="ARBA" id="ARBA00001974"/>
    </source>
</evidence>